<comment type="caution">
    <text evidence="2">The sequence shown here is derived from an EMBL/GenBank/DDBJ whole genome shotgun (WGS) entry which is preliminary data.</text>
</comment>
<accession>A0AAE0Z6Z7</accession>
<feature type="chain" id="PRO_5041905937" evidence="1">
    <location>
        <begin position="28"/>
        <end position="75"/>
    </location>
</feature>
<keyword evidence="3" id="KW-1185">Reference proteome</keyword>
<keyword evidence="1" id="KW-0732">Signal</keyword>
<protein>
    <submittedName>
        <fullName evidence="2">Uncharacterized protein</fullName>
    </submittedName>
</protein>
<feature type="signal peptide" evidence="1">
    <location>
        <begin position="1"/>
        <end position="27"/>
    </location>
</feature>
<dbReference type="AlphaFoldDB" id="A0AAE0Z6Z7"/>
<dbReference type="Proteomes" id="UP001283361">
    <property type="component" value="Unassembled WGS sequence"/>
</dbReference>
<evidence type="ECO:0000313" key="3">
    <source>
        <dbReference type="Proteomes" id="UP001283361"/>
    </source>
</evidence>
<gene>
    <name evidence="2" type="ORF">RRG08_050118</name>
</gene>
<reference evidence="2" key="1">
    <citation type="journal article" date="2023" name="G3 (Bethesda)">
        <title>A reference genome for the long-term kleptoplast-retaining sea slug Elysia crispata morphotype clarki.</title>
        <authorList>
            <person name="Eastman K.E."/>
            <person name="Pendleton A.L."/>
            <person name="Shaikh M.A."/>
            <person name="Suttiyut T."/>
            <person name="Ogas R."/>
            <person name="Tomko P."/>
            <person name="Gavelis G."/>
            <person name="Widhalm J.R."/>
            <person name="Wisecaver J.H."/>
        </authorList>
    </citation>
    <scope>NUCLEOTIDE SEQUENCE</scope>
    <source>
        <strain evidence="2">ECLA1</strain>
    </source>
</reference>
<dbReference type="EMBL" id="JAWDGP010004563">
    <property type="protein sequence ID" value="KAK3763416.1"/>
    <property type="molecule type" value="Genomic_DNA"/>
</dbReference>
<organism evidence="2 3">
    <name type="scientific">Elysia crispata</name>
    <name type="common">lettuce slug</name>
    <dbReference type="NCBI Taxonomy" id="231223"/>
    <lineage>
        <taxon>Eukaryota</taxon>
        <taxon>Metazoa</taxon>
        <taxon>Spiralia</taxon>
        <taxon>Lophotrochozoa</taxon>
        <taxon>Mollusca</taxon>
        <taxon>Gastropoda</taxon>
        <taxon>Heterobranchia</taxon>
        <taxon>Euthyneura</taxon>
        <taxon>Panpulmonata</taxon>
        <taxon>Sacoglossa</taxon>
        <taxon>Placobranchoidea</taxon>
        <taxon>Plakobranchidae</taxon>
        <taxon>Elysia</taxon>
    </lineage>
</organism>
<evidence type="ECO:0000313" key="2">
    <source>
        <dbReference type="EMBL" id="KAK3763416.1"/>
    </source>
</evidence>
<sequence>MFKLHGCFLAPPTQITNLLTLTGWLSAVALLQDTAILSTEVNDRIATGQVALLPLASEVLSTCVRDTELEKLVFR</sequence>
<proteinExistence type="predicted"/>
<name>A0AAE0Z6Z7_9GAST</name>
<evidence type="ECO:0000256" key="1">
    <source>
        <dbReference type="SAM" id="SignalP"/>
    </source>
</evidence>